<feature type="transmembrane region" description="Helical" evidence="7">
    <location>
        <begin position="259"/>
        <end position="279"/>
    </location>
</feature>
<dbReference type="EMBL" id="GL377568">
    <property type="protein sequence ID" value="EFJ35273.1"/>
    <property type="molecule type" value="Genomic_DNA"/>
</dbReference>
<feature type="domain" description="Phospholipid/glycerol acyltransferase" evidence="8">
    <location>
        <begin position="324"/>
        <end position="425"/>
    </location>
</feature>
<dbReference type="OMA" id="HWVANYV"/>
<dbReference type="GO" id="GO:0010143">
    <property type="term" value="P:cutin biosynthetic process"/>
    <property type="evidence" value="ECO:0000318"/>
    <property type="project" value="GO_Central"/>
</dbReference>
<keyword evidence="5 7" id="KW-1133">Transmembrane helix</keyword>
<evidence type="ECO:0000256" key="1">
    <source>
        <dbReference type="ARBA" id="ARBA00004141"/>
    </source>
</evidence>
<organism evidence="10">
    <name type="scientific">Selaginella moellendorffii</name>
    <name type="common">Spikemoss</name>
    <dbReference type="NCBI Taxonomy" id="88036"/>
    <lineage>
        <taxon>Eukaryota</taxon>
        <taxon>Viridiplantae</taxon>
        <taxon>Streptophyta</taxon>
        <taxon>Embryophyta</taxon>
        <taxon>Tracheophyta</taxon>
        <taxon>Lycopodiopsida</taxon>
        <taxon>Selaginellales</taxon>
        <taxon>Selaginellaceae</taxon>
        <taxon>Selaginella</taxon>
    </lineage>
</organism>
<protein>
    <submittedName>
        <fullName evidence="9">Uncharacterized protein GPAT4-1</fullName>
    </submittedName>
</protein>
<dbReference type="PANTHER" id="PTHR15486">
    <property type="entry name" value="ANCIENT UBIQUITOUS PROTEIN"/>
    <property type="match status" value="1"/>
</dbReference>
<dbReference type="InterPro" id="IPR056462">
    <property type="entry name" value="HAD_RAM2/GPAT1-8"/>
</dbReference>
<name>D8QWP0_SELML</name>
<dbReference type="Gramene" id="EFJ35273">
    <property type="protein sequence ID" value="EFJ35273"/>
    <property type="gene ID" value="SELMODRAFT_405228"/>
</dbReference>
<evidence type="ECO:0000256" key="2">
    <source>
        <dbReference type="ARBA" id="ARBA00007937"/>
    </source>
</evidence>
<accession>D8QWP0</accession>
<dbReference type="Pfam" id="PF23270">
    <property type="entry name" value="HAD_RAM2_N"/>
    <property type="match status" value="1"/>
</dbReference>
<dbReference type="AlphaFoldDB" id="D8QWP0"/>
<dbReference type="GO" id="GO:0090447">
    <property type="term" value="F:glycerol-3-phosphate 2-O-acyltransferase activity"/>
    <property type="evidence" value="ECO:0000318"/>
    <property type="project" value="GO_Central"/>
</dbReference>
<dbReference type="Pfam" id="PF01553">
    <property type="entry name" value="Acyltransferase"/>
    <property type="match status" value="1"/>
</dbReference>
<proteinExistence type="inferred from homology"/>
<keyword evidence="4 7" id="KW-0812">Transmembrane</keyword>
<dbReference type="HOGENOM" id="CLU_028504_1_0_1"/>
<dbReference type="GO" id="GO:0016020">
    <property type="term" value="C:membrane"/>
    <property type="evidence" value="ECO:0000318"/>
    <property type="project" value="GO_Central"/>
</dbReference>
<dbReference type="GO" id="GO:0016791">
    <property type="term" value="F:phosphatase activity"/>
    <property type="evidence" value="ECO:0000318"/>
    <property type="project" value="GO_Central"/>
</dbReference>
<sequence length="524" mass="57464">MENLPLTTIFSSFFTGIRYHLQPFPLVSKCKNQARTHHSIVSNFLGTLVLEKSPFPFFMLVAFEAGGFIRALLLLLLFPLVFFLSHFLSAGSSVKLMIFVTFAGLKLSDIELISLGVLSKFYGDRIRASSYTVFTSFGFRCIVTELPRIMVEPFAKRYLGADMIVGTGITSFRGRATGFCDSHGVLVGEKKLDGLTRALKDMATPNVGLGDSPADYPFMGFCEESYLVPLENSTVLPQDKLASPVIFHDGRLVKLPTPINMLLTFLWLPIGFPLALIRMAAGSLLPMRAVYHAFLLLGVRIIIRGKIPSSRKPAIDQQPGDHGVMFVCTHRSLLDPIFLSAALGRPVTAVTYSISRLSELLSPIPTARLTRDRTRDAANIRELLRTGDLAVCPEGTTCRTPYLLRFSALFAELTDRIVPVAMEAGVSNFHGSAARTWKGADPFYFFMNPSPSYTVTFLDQIPAEKTCAGGGIPAHDVANYIQGLLAAALRFQCTSLTRRDKYRALTGTDGIVTAAVPRSRSAIA</sequence>
<feature type="transmembrane region" description="Helical" evidence="7">
    <location>
        <begin position="57"/>
        <end position="84"/>
    </location>
</feature>
<dbReference type="KEGG" id="smo:SELMODRAFT_405228"/>
<evidence type="ECO:0000256" key="7">
    <source>
        <dbReference type="SAM" id="Phobius"/>
    </source>
</evidence>
<evidence type="ECO:0000259" key="8">
    <source>
        <dbReference type="SMART" id="SM00563"/>
    </source>
</evidence>
<evidence type="ECO:0000256" key="5">
    <source>
        <dbReference type="ARBA" id="ARBA00022989"/>
    </source>
</evidence>
<dbReference type="eggNOG" id="ENOG502QQTS">
    <property type="taxonomic scope" value="Eukaryota"/>
</dbReference>
<comment type="subcellular location">
    <subcellularLocation>
        <location evidence="1">Membrane</location>
        <topology evidence="1">Multi-pass membrane protein</topology>
    </subcellularLocation>
</comment>
<reference evidence="9 10" key="1">
    <citation type="journal article" date="2011" name="Science">
        <title>The Selaginella genome identifies genetic changes associated with the evolution of vascular plants.</title>
        <authorList>
            <person name="Banks J.A."/>
            <person name="Nishiyama T."/>
            <person name="Hasebe M."/>
            <person name="Bowman J.L."/>
            <person name="Gribskov M."/>
            <person name="dePamphilis C."/>
            <person name="Albert V.A."/>
            <person name="Aono N."/>
            <person name="Aoyama T."/>
            <person name="Ambrose B.A."/>
            <person name="Ashton N.W."/>
            <person name="Axtell M.J."/>
            <person name="Barker E."/>
            <person name="Barker M.S."/>
            <person name="Bennetzen J.L."/>
            <person name="Bonawitz N.D."/>
            <person name="Chapple C."/>
            <person name="Cheng C."/>
            <person name="Correa L.G."/>
            <person name="Dacre M."/>
            <person name="DeBarry J."/>
            <person name="Dreyer I."/>
            <person name="Elias M."/>
            <person name="Engstrom E.M."/>
            <person name="Estelle M."/>
            <person name="Feng L."/>
            <person name="Finet C."/>
            <person name="Floyd S.K."/>
            <person name="Frommer W.B."/>
            <person name="Fujita T."/>
            <person name="Gramzow L."/>
            <person name="Gutensohn M."/>
            <person name="Harholt J."/>
            <person name="Hattori M."/>
            <person name="Heyl A."/>
            <person name="Hirai T."/>
            <person name="Hiwatashi Y."/>
            <person name="Ishikawa M."/>
            <person name="Iwata M."/>
            <person name="Karol K.G."/>
            <person name="Koehler B."/>
            <person name="Kolukisaoglu U."/>
            <person name="Kubo M."/>
            <person name="Kurata T."/>
            <person name="Lalonde S."/>
            <person name="Li K."/>
            <person name="Li Y."/>
            <person name="Litt A."/>
            <person name="Lyons E."/>
            <person name="Manning G."/>
            <person name="Maruyama T."/>
            <person name="Michael T.P."/>
            <person name="Mikami K."/>
            <person name="Miyazaki S."/>
            <person name="Morinaga S."/>
            <person name="Murata T."/>
            <person name="Mueller-Roeber B."/>
            <person name="Nelson D.R."/>
            <person name="Obara M."/>
            <person name="Oguri Y."/>
            <person name="Olmstead R.G."/>
            <person name="Onodera N."/>
            <person name="Petersen B.L."/>
            <person name="Pils B."/>
            <person name="Prigge M."/>
            <person name="Rensing S.A."/>
            <person name="Riano-Pachon D.M."/>
            <person name="Roberts A.W."/>
            <person name="Sato Y."/>
            <person name="Scheller H.V."/>
            <person name="Schulz B."/>
            <person name="Schulz C."/>
            <person name="Shakirov E.V."/>
            <person name="Shibagaki N."/>
            <person name="Shinohara N."/>
            <person name="Shippen D.E."/>
            <person name="Soerensen I."/>
            <person name="Sotooka R."/>
            <person name="Sugimoto N."/>
            <person name="Sugita M."/>
            <person name="Sumikawa N."/>
            <person name="Tanurdzic M."/>
            <person name="Theissen G."/>
            <person name="Ulvskov P."/>
            <person name="Wakazuki S."/>
            <person name="Weng J.K."/>
            <person name="Willats W.W."/>
            <person name="Wipf D."/>
            <person name="Wolf P.G."/>
            <person name="Yang L."/>
            <person name="Zimmer A.D."/>
            <person name="Zhu Q."/>
            <person name="Mitros T."/>
            <person name="Hellsten U."/>
            <person name="Loque D."/>
            <person name="Otillar R."/>
            <person name="Salamov A."/>
            <person name="Schmutz J."/>
            <person name="Shapiro H."/>
            <person name="Lindquist E."/>
            <person name="Lucas S."/>
            <person name="Rokhsar D."/>
            <person name="Grigoriev I.V."/>
        </authorList>
    </citation>
    <scope>NUCLEOTIDE SEQUENCE [LARGE SCALE GENOMIC DNA]</scope>
</reference>
<evidence type="ECO:0000256" key="6">
    <source>
        <dbReference type="ARBA" id="ARBA00023136"/>
    </source>
</evidence>
<dbReference type="InParanoid" id="D8QWP0"/>
<dbReference type="SMART" id="SM00563">
    <property type="entry name" value="PlsC"/>
    <property type="match status" value="1"/>
</dbReference>
<evidence type="ECO:0000256" key="4">
    <source>
        <dbReference type="ARBA" id="ARBA00022692"/>
    </source>
</evidence>
<comment type="similarity">
    <text evidence="2">Belongs to the GPAT/DAPAT family.</text>
</comment>
<evidence type="ECO:0000256" key="3">
    <source>
        <dbReference type="ARBA" id="ARBA00022679"/>
    </source>
</evidence>
<gene>
    <name evidence="9" type="primary">GPAT4-1</name>
    <name evidence="9" type="ORF">SELMODRAFT_405228</name>
</gene>
<evidence type="ECO:0000313" key="9">
    <source>
        <dbReference type="EMBL" id="EFJ35273.1"/>
    </source>
</evidence>
<dbReference type="CDD" id="cd06551">
    <property type="entry name" value="LPLAT"/>
    <property type="match status" value="1"/>
</dbReference>
<evidence type="ECO:0000313" key="10">
    <source>
        <dbReference type="Proteomes" id="UP000001514"/>
    </source>
</evidence>
<keyword evidence="10" id="KW-1185">Reference proteome</keyword>
<keyword evidence="3" id="KW-0808">Transferase</keyword>
<dbReference type="PANTHER" id="PTHR15486:SF0">
    <property type="entry name" value="GLYCEROL-3-PHOSPHATE ACYLTRANSFERASE 1"/>
    <property type="match status" value="1"/>
</dbReference>
<dbReference type="SUPFAM" id="SSF69593">
    <property type="entry name" value="Glycerol-3-phosphate (1)-acyltransferase"/>
    <property type="match status" value="1"/>
</dbReference>
<dbReference type="Gene3D" id="3.40.50.1000">
    <property type="entry name" value="HAD superfamily/HAD-like"/>
    <property type="match status" value="1"/>
</dbReference>
<dbReference type="InterPro" id="IPR002123">
    <property type="entry name" value="Plipid/glycerol_acylTrfase"/>
</dbReference>
<dbReference type="Proteomes" id="UP000001514">
    <property type="component" value="Unassembled WGS sequence"/>
</dbReference>
<dbReference type="InterPro" id="IPR023214">
    <property type="entry name" value="HAD_sf"/>
</dbReference>
<keyword evidence="6 7" id="KW-0472">Membrane</keyword>